<accession>A0A8T0PTA5</accession>
<comment type="caution">
    <text evidence="2">The sequence shown here is derived from an EMBL/GenBank/DDBJ whole genome shotgun (WGS) entry which is preliminary data.</text>
</comment>
<proteinExistence type="predicted"/>
<name>A0A8T0PTA5_PANVG</name>
<gene>
    <name evidence="2" type="ORF">PVAP13_8KG388630</name>
</gene>
<evidence type="ECO:0000313" key="2">
    <source>
        <dbReference type="EMBL" id="KAG2564158.1"/>
    </source>
</evidence>
<keyword evidence="3" id="KW-1185">Reference proteome</keyword>
<dbReference type="EMBL" id="CM029051">
    <property type="protein sequence ID" value="KAG2564158.1"/>
    <property type="molecule type" value="Genomic_DNA"/>
</dbReference>
<organism evidence="2 3">
    <name type="scientific">Panicum virgatum</name>
    <name type="common">Blackwell switchgrass</name>
    <dbReference type="NCBI Taxonomy" id="38727"/>
    <lineage>
        <taxon>Eukaryota</taxon>
        <taxon>Viridiplantae</taxon>
        <taxon>Streptophyta</taxon>
        <taxon>Embryophyta</taxon>
        <taxon>Tracheophyta</taxon>
        <taxon>Spermatophyta</taxon>
        <taxon>Magnoliopsida</taxon>
        <taxon>Liliopsida</taxon>
        <taxon>Poales</taxon>
        <taxon>Poaceae</taxon>
        <taxon>PACMAD clade</taxon>
        <taxon>Panicoideae</taxon>
        <taxon>Panicodae</taxon>
        <taxon>Paniceae</taxon>
        <taxon>Panicinae</taxon>
        <taxon>Panicum</taxon>
        <taxon>Panicum sect. Hiantes</taxon>
    </lineage>
</organism>
<dbReference type="Proteomes" id="UP000823388">
    <property type="component" value="Chromosome 8K"/>
</dbReference>
<feature type="region of interest" description="Disordered" evidence="1">
    <location>
        <begin position="21"/>
        <end position="57"/>
    </location>
</feature>
<sequence>MASLASVSILRISEPRPLASSYRPLRSSAPAPGGCRVVWQPGRRRRSSRAPPLRDRVLGAATRRPAWQAWRAHEALSRRELLFVTPSHETRREMRRAPLVAAQV</sequence>
<protein>
    <submittedName>
        <fullName evidence="2">Uncharacterized protein</fullName>
    </submittedName>
</protein>
<evidence type="ECO:0000313" key="3">
    <source>
        <dbReference type="Proteomes" id="UP000823388"/>
    </source>
</evidence>
<reference evidence="2" key="1">
    <citation type="submission" date="2020-05" db="EMBL/GenBank/DDBJ databases">
        <title>WGS assembly of Panicum virgatum.</title>
        <authorList>
            <person name="Lovell J.T."/>
            <person name="Jenkins J."/>
            <person name="Shu S."/>
            <person name="Juenger T.E."/>
            <person name="Schmutz J."/>
        </authorList>
    </citation>
    <scope>NUCLEOTIDE SEQUENCE</scope>
    <source>
        <strain evidence="2">AP13</strain>
    </source>
</reference>
<dbReference type="AlphaFoldDB" id="A0A8T0PTA5"/>
<evidence type="ECO:0000256" key="1">
    <source>
        <dbReference type="SAM" id="MobiDB-lite"/>
    </source>
</evidence>